<evidence type="ECO:0000256" key="1">
    <source>
        <dbReference type="SAM" id="MobiDB-lite"/>
    </source>
</evidence>
<reference evidence="2 3" key="1">
    <citation type="submission" date="2018-11" db="EMBL/GenBank/DDBJ databases">
        <authorList>
            <consortium name="Pathogen Informatics"/>
        </authorList>
    </citation>
    <scope>NUCLEOTIDE SEQUENCE [LARGE SCALE GENOMIC DNA]</scope>
</reference>
<organism evidence="2 3">
    <name type="scientific">Cylicostephanus goldi</name>
    <name type="common">Nematode worm</name>
    <dbReference type="NCBI Taxonomy" id="71465"/>
    <lineage>
        <taxon>Eukaryota</taxon>
        <taxon>Metazoa</taxon>
        <taxon>Ecdysozoa</taxon>
        <taxon>Nematoda</taxon>
        <taxon>Chromadorea</taxon>
        <taxon>Rhabditida</taxon>
        <taxon>Rhabditina</taxon>
        <taxon>Rhabditomorpha</taxon>
        <taxon>Strongyloidea</taxon>
        <taxon>Strongylidae</taxon>
        <taxon>Cylicostephanus</taxon>
    </lineage>
</organism>
<keyword evidence="3" id="KW-1185">Reference proteome</keyword>
<protein>
    <submittedName>
        <fullName evidence="2">Uncharacterized protein</fullName>
    </submittedName>
</protein>
<evidence type="ECO:0000313" key="3">
    <source>
        <dbReference type="Proteomes" id="UP000271889"/>
    </source>
</evidence>
<proteinExistence type="predicted"/>
<evidence type="ECO:0000313" key="2">
    <source>
        <dbReference type="EMBL" id="VDN27316.1"/>
    </source>
</evidence>
<dbReference type="EMBL" id="UYRV01112195">
    <property type="protein sequence ID" value="VDN27316.1"/>
    <property type="molecule type" value="Genomic_DNA"/>
</dbReference>
<dbReference type="AlphaFoldDB" id="A0A3P7Q9C9"/>
<gene>
    <name evidence="2" type="ORF">CGOC_LOCUS10622</name>
</gene>
<name>A0A3P7Q9C9_CYLGO</name>
<dbReference type="Proteomes" id="UP000271889">
    <property type="component" value="Unassembled WGS sequence"/>
</dbReference>
<sequence>MSEVRNTKMHWPTKFASWEKSNARKRKRGIH</sequence>
<accession>A0A3P7Q9C9</accession>
<feature type="region of interest" description="Disordered" evidence="1">
    <location>
        <begin position="1"/>
        <end position="31"/>
    </location>
</feature>